<keyword evidence="1" id="KW-0812">Transmembrane</keyword>
<evidence type="ECO:0000256" key="1">
    <source>
        <dbReference type="SAM" id="Phobius"/>
    </source>
</evidence>
<proteinExistence type="predicted"/>
<keyword evidence="3" id="KW-1185">Reference proteome</keyword>
<dbReference type="STRING" id="1796646.A4V02_01120"/>
<name>A0A1B1S6R3_9BACT</name>
<dbReference type="AlphaFoldDB" id="A0A1B1S6R3"/>
<feature type="transmembrane region" description="Helical" evidence="1">
    <location>
        <begin position="27"/>
        <end position="47"/>
    </location>
</feature>
<dbReference type="RefSeq" id="WP_068959875.1">
    <property type="nucleotide sequence ID" value="NZ_CAJTAP010000046.1"/>
</dbReference>
<gene>
    <name evidence="2" type="ORF">A4V02_01120</name>
</gene>
<dbReference type="KEGG" id="pary:A4V02_01120"/>
<dbReference type="OrthoDB" id="1095205at2"/>
<organism evidence="2 3">
    <name type="scientific">Muribaculum intestinale</name>
    <dbReference type="NCBI Taxonomy" id="1796646"/>
    <lineage>
        <taxon>Bacteria</taxon>
        <taxon>Pseudomonadati</taxon>
        <taxon>Bacteroidota</taxon>
        <taxon>Bacteroidia</taxon>
        <taxon>Bacteroidales</taxon>
        <taxon>Muribaculaceae</taxon>
        <taxon>Muribaculum</taxon>
    </lineage>
</organism>
<sequence length="274" mass="31387">MEIDVPKYDRNIGLQNYREGMNQRKKIGDFFVGVIVTLFLAVLAIPMKANDNCRQDTLKYDYESLYAVHWDMTACPVANVFTFPQNDVDRIVEALLDTPKEALFQGNWILCYYLDTSFEEISQIKSNLSSIDLPHGYEWKFGLFENDKQGLALLAAIVESDYKFVAHIGHACIDKDPSGRPVISFSLYQGESDDLSMEFRKFRVKHNCILLTINDWAFAPTQMKQLDAPSNDYITISYVPDVVIQDLYSTSVRYMLENVIPNEAVRPAPIKQQP</sequence>
<evidence type="ECO:0000313" key="3">
    <source>
        <dbReference type="Proteomes" id="UP000186351"/>
    </source>
</evidence>
<accession>A0A1Z2XF34</accession>
<evidence type="ECO:0000313" key="2">
    <source>
        <dbReference type="EMBL" id="ANU62478.1"/>
    </source>
</evidence>
<dbReference type="EMBL" id="CP015402">
    <property type="protein sequence ID" value="ANU62478.1"/>
    <property type="molecule type" value="Genomic_DNA"/>
</dbReference>
<dbReference type="Proteomes" id="UP000186351">
    <property type="component" value="Chromosome"/>
</dbReference>
<keyword evidence="1" id="KW-1133">Transmembrane helix</keyword>
<protein>
    <submittedName>
        <fullName evidence="2">Uncharacterized protein</fullName>
    </submittedName>
</protein>
<dbReference type="GeneID" id="65535437"/>
<accession>A0A1B1S6R3</accession>
<reference evidence="3" key="1">
    <citation type="submission" date="2016-04" db="EMBL/GenBank/DDBJ databases">
        <title>Complete Genome Sequences of Twelve Strains of a Stable Defined Moderately Diverse Mouse Microbiota 2 (sDMDMm2).</title>
        <authorList>
            <person name="Uchimura Y."/>
            <person name="Wyss M."/>
            <person name="Brugiroux S."/>
            <person name="Limenitakis J.P."/>
            <person name="Stecher B."/>
            <person name="McCoy K.D."/>
            <person name="Macpherson A.J."/>
        </authorList>
    </citation>
    <scope>NUCLEOTIDE SEQUENCE [LARGE SCALE GENOMIC DNA]</scope>
    <source>
        <strain evidence="3">YL27</strain>
    </source>
</reference>
<keyword evidence="1" id="KW-0472">Membrane</keyword>